<dbReference type="SUPFAM" id="SSF55729">
    <property type="entry name" value="Acyl-CoA N-acyltransferases (Nat)"/>
    <property type="match status" value="1"/>
</dbReference>
<evidence type="ECO:0000259" key="1">
    <source>
        <dbReference type="PROSITE" id="PS51186"/>
    </source>
</evidence>
<evidence type="ECO:0000313" key="2">
    <source>
        <dbReference type="EMBL" id="KAA0977844.1"/>
    </source>
</evidence>
<name>A0A5B0EFM5_9MICC</name>
<gene>
    <name evidence="2" type="ORF">FQ154_06175</name>
</gene>
<dbReference type="Pfam" id="PF00583">
    <property type="entry name" value="Acetyltransf_1"/>
    <property type="match status" value="1"/>
</dbReference>
<keyword evidence="2" id="KW-0808">Transferase</keyword>
<proteinExistence type="predicted"/>
<dbReference type="RefSeq" id="WP_149619050.1">
    <property type="nucleotide sequence ID" value="NZ_VOBL01000005.1"/>
</dbReference>
<feature type="domain" description="N-acetyltransferase" evidence="1">
    <location>
        <begin position="108"/>
        <end position="242"/>
    </location>
</feature>
<dbReference type="Gene3D" id="3.40.630.30">
    <property type="match status" value="1"/>
</dbReference>
<evidence type="ECO:0000313" key="3">
    <source>
        <dbReference type="Proteomes" id="UP000323856"/>
    </source>
</evidence>
<dbReference type="PROSITE" id="PS51186">
    <property type="entry name" value="GNAT"/>
    <property type="match status" value="1"/>
</dbReference>
<dbReference type="InterPro" id="IPR016181">
    <property type="entry name" value="Acyl_CoA_acyltransferase"/>
</dbReference>
<reference evidence="2 3" key="1">
    <citation type="submission" date="2019-07" db="EMBL/GenBank/DDBJ databases">
        <title>Analysis of the biochemical properties, biological activity and biotechnological potential of siderophores and biosurfactants produced by Antarctic psychrotolerant bacteria.</title>
        <authorList>
            <person name="Styczynski M."/>
            <person name="Krucon T."/>
            <person name="Decewicz P."/>
            <person name="Dziewit L."/>
        </authorList>
    </citation>
    <scope>NUCLEOTIDE SEQUENCE [LARGE SCALE GENOMIC DNA]</scope>
    <source>
        <strain evidence="2 3">ANT_H27</strain>
    </source>
</reference>
<accession>A0A5B0EFM5</accession>
<dbReference type="AlphaFoldDB" id="A0A5B0EFM5"/>
<dbReference type="GO" id="GO:0016747">
    <property type="term" value="F:acyltransferase activity, transferring groups other than amino-acyl groups"/>
    <property type="evidence" value="ECO:0007669"/>
    <property type="project" value="InterPro"/>
</dbReference>
<organism evidence="2 3">
    <name type="scientific">Paeniglutamicibacter gangotriensis</name>
    <dbReference type="NCBI Taxonomy" id="254787"/>
    <lineage>
        <taxon>Bacteria</taxon>
        <taxon>Bacillati</taxon>
        <taxon>Actinomycetota</taxon>
        <taxon>Actinomycetes</taxon>
        <taxon>Micrococcales</taxon>
        <taxon>Micrococcaceae</taxon>
        <taxon>Paeniglutamicibacter</taxon>
    </lineage>
</organism>
<protein>
    <submittedName>
        <fullName evidence="2">GNAT family N-acetyltransferase</fullName>
    </submittedName>
</protein>
<sequence>MNLEFGTRAIIALSWAREFAVPDSGLQPDRDPVNLFVPSTGTDTVQVLHLGDHQVVRAPEEFLPLLRGAADQRFVDDRAVLGLLHSSGLAPSVRSLGVDALTYLDEPFEIVDSEHITVSIDPEDLAELRLGCPSDDASSTALGDWDQCFTLFSDTQEDPVAGAGYWAPGGLLADTTVLAHPQLRGHGLGRYAAALAVDDALSEGLIPQARIKEGQDAANALATSLGFELVGSLMTLKLHPGM</sequence>
<dbReference type="Proteomes" id="UP000323856">
    <property type="component" value="Unassembled WGS sequence"/>
</dbReference>
<dbReference type="OrthoDB" id="4824241at2"/>
<comment type="caution">
    <text evidence="2">The sequence shown here is derived from an EMBL/GenBank/DDBJ whole genome shotgun (WGS) entry which is preliminary data.</text>
</comment>
<dbReference type="EMBL" id="VOBL01000005">
    <property type="protein sequence ID" value="KAA0977844.1"/>
    <property type="molecule type" value="Genomic_DNA"/>
</dbReference>
<dbReference type="InterPro" id="IPR000182">
    <property type="entry name" value="GNAT_dom"/>
</dbReference>